<dbReference type="SUPFAM" id="SSF88723">
    <property type="entry name" value="PIN domain-like"/>
    <property type="match status" value="1"/>
</dbReference>
<keyword evidence="4" id="KW-1185">Reference proteome</keyword>
<dbReference type="Proteomes" id="UP000182312">
    <property type="component" value="Unassembled WGS sequence"/>
</dbReference>
<reference evidence="3 5" key="3">
    <citation type="submission" date="2016-10" db="EMBL/GenBank/DDBJ databases">
        <authorList>
            <person name="de Groot N.N."/>
        </authorList>
    </citation>
    <scope>NUCLEOTIDE SEQUENCE [LARGE SCALE GENOMIC DNA]</scope>
    <source>
        <strain evidence="3 5">CGMCC 1.6117</strain>
    </source>
</reference>
<evidence type="ECO:0000313" key="2">
    <source>
        <dbReference type="EMBL" id="KGJ03275.1"/>
    </source>
</evidence>
<reference evidence="2 4" key="1">
    <citation type="submission" date="2014-09" db="EMBL/GenBank/DDBJ databases">
        <authorList>
            <person name="McGinnis J.M."/>
            <person name="Wolfgang W.J."/>
        </authorList>
    </citation>
    <scope>NUCLEOTIDE SEQUENCE [LARGE SCALE GENOMIC DNA]</scope>
    <source>
        <strain evidence="2 4">JCM 14014</strain>
    </source>
</reference>
<proteinExistence type="predicted"/>
<dbReference type="EMBL" id="JRKN01000023">
    <property type="protein sequence ID" value="KGJ03275.1"/>
    <property type="molecule type" value="Genomic_DNA"/>
</dbReference>
<dbReference type="Pfam" id="PF01850">
    <property type="entry name" value="PIN"/>
    <property type="match status" value="1"/>
</dbReference>
<organism evidence="2 4">
    <name type="scientific">Paracoccus halophilus</name>
    <dbReference type="NCBI Taxonomy" id="376733"/>
    <lineage>
        <taxon>Bacteria</taxon>
        <taxon>Pseudomonadati</taxon>
        <taxon>Pseudomonadota</taxon>
        <taxon>Alphaproteobacteria</taxon>
        <taxon>Rhodobacterales</taxon>
        <taxon>Paracoccaceae</taxon>
        <taxon>Paracoccus</taxon>
    </lineage>
</organism>
<reference evidence="2 4" key="2">
    <citation type="submission" date="2014-10" db="EMBL/GenBank/DDBJ databases">
        <title>Paracoccus sanguinis sp. nov., isolated from clinical specimens of New York State patients.</title>
        <authorList>
            <person name="Mingle L.A."/>
            <person name="Cole J.A."/>
            <person name="Lapierre P."/>
            <person name="Musser K.A."/>
        </authorList>
    </citation>
    <scope>NUCLEOTIDE SEQUENCE [LARGE SCALE GENOMIC DNA]</scope>
    <source>
        <strain evidence="2 4">JCM 14014</strain>
    </source>
</reference>
<accession>A0A099EXV3</accession>
<dbReference type="RefSeq" id="WP_036742585.1">
    <property type="nucleotide sequence ID" value="NZ_FOJO01000020.1"/>
</dbReference>
<protein>
    <submittedName>
        <fullName evidence="2">Pilus assembly protein</fullName>
    </submittedName>
    <submittedName>
        <fullName evidence="3">Predicted nucleic acid-binding protein, contains PIN domain</fullName>
    </submittedName>
</protein>
<evidence type="ECO:0000313" key="4">
    <source>
        <dbReference type="Proteomes" id="UP000029846"/>
    </source>
</evidence>
<feature type="domain" description="PIN" evidence="1">
    <location>
        <begin position="5"/>
        <end position="115"/>
    </location>
</feature>
<dbReference type="EMBL" id="FOJO01000020">
    <property type="protein sequence ID" value="SFA58275.1"/>
    <property type="molecule type" value="Genomic_DNA"/>
</dbReference>
<sequence>MPGRFFDTNVLLYLLSDDRAKADITEGLLPGGGTVSVQVLNEIATVTQRKFRMSWAQTDEFLLMIREFVTVEPLTYETHDLGIALARKHALSVYDAMIVAAGLLAGCDILLSEDMQDGFRVADRITIRNPFAAQI</sequence>
<dbReference type="InterPro" id="IPR002716">
    <property type="entry name" value="PIN_dom"/>
</dbReference>
<dbReference type="InterPro" id="IPR029060">
    <property type="entry name" value="PIN-like_dom_sf"/>
</dbReference>
<name>A0A099EXV3_9RHOB</name>
<dbReference type="Gene3D" id="3.40.50.1010">
    <property type="entry name" value="5'-nuclease"/>
    <property type="match status" value="1"/>
</dbReference>
<dbReference type="eggNOG" id="COG5573">
    <property type="taxonomic scope" value="Bacteria"/>
</dbReference>
<dbReference type="Proteomes" id="UP000029846">
    <property type="component" value="Unassembled WGS sequence"/>
</dbReference>
<evidence type="ECO:0000313" key="3">
    <source>
        <dbReference type="EMBL" id="SFA58275.1"/>
    </source>
</evidence>
<dbReference type="CDD" id="cd18692">
    <property type="entry name" value="PIN_VapC-like"/>
    <property type="match status" value="1"/>
</dbReference>
<dbReference type="STRING" id="376733.SAMN04487972_1206"/>
<evidence type="ECO:0000313" key="5">
    <source>
        <dbReference type="Proteomes" id="UP000182312"/>
    </source>
</evidence>
<gene>
    <name evidence="2" type="ORF">IT41_14575</name>
    <name evidence="3" type="ORF">SAMN04487972_1206</name>
</gene>
<evidence type="ECO:0000259" key="1">
    <source>
        <dbReference type="Pfam" id="PF01850"/>
    </source>
</evidence>
<dbReference type="AlphaFoldDB" id="A0A099EXV3"/>
<dbReference type="OrthoDB" id="163436at2"/>